<dbReference type="SUPFAM" id="SSF46689">
    <property type="entry name" value="Homeodomain-like"/>
    <property type="match status" value="1"/>
</dbReference>
<dbReference type="EMBL" id="CADCXN010000087">
    <property type="protein sequence ID" value="CAA9892033.1"/>
    <property type="molecule type" value="Genomic_DNA"/>
</dbReference>
<name>A0A8S0XHQ8_9GAMM</name>
<dbReference type="Gene3D" id="1.10.8.60">
    <property type="match status" value="1"/>
</dbReference>
<dbReference type="PANTHER" id="PTHR32071">
    <property type="entry name" value="TRANSCRIPTIONAL REGULATORY PROTEIN"/>
    <property type="match status" value="1"/>
</dbReference>
<evidence type="ECO:0000256" key="2">
    <source>
        <dbReference type="ARBA" id="ARBA00022840"/>
    </source>
</evidence>
<evidence type="ECO:0000256" key="6">
    <source>
        <dbReference type="SAM" id="MobiDB-lite"/>
    </source>
</evidence>
<proteinExistence type="predicted"/>
<reference evidence="9 10" key="1">
    <citation type="submission" date="2020-02" db="EMBL/GenBank/DDBJ databases">
        <authorList>
            <person name="Hogendoorn C."/>
        </authorList>
    </citation>
    <scope>NUCLEOTIDE SEQUENCE [LARGE SCALE GENOMIC DNA]</scope>
    <source>
        <strain evidence="9">METHB21</strain>
    </source>
</reference>
<evidence type="ECO:0000259" key="8">
    <source>
        <dbReference type="PROSITE" id="PS50112"/>
    </source>
</evidence>
<keyword evidence="3" id="KW-0805">Transcription regulation</keyword>
<dbReference type="Gene3D" id="3.30.450.20">
    <property type="entry name" value="PAS domain"/>
    <property type="match status" value="1"/>
</dbReference>
<feature type="region of interest" description="Disordered" evidence="6">
    <location>
        <begin position="390"/>
        <end position="418"/>
    </location>
</feature>
<gene>
    <name evidence="9" type="ORF">METHB2_560024</name>
</gene>
<dbReference type="InterPro" id="IPR002197">
    <property type="entry name" value="HTH_Fis"/>
</dbReference>
<dbReference type="PROSITE" id="PS00688">
    <property type="entry name" value="SIGMA54_INTERACT_3"/>
    <property type="match status" value="1"/>
</dbReference>
<dbReference type="PRINTS" id="PR01590">
    <property type="entry name" value="HTHFIS"/>
</dbReference>
<feature type="domain" description="Sigma-54 factor interaction" evidence="7">
    <location>
        <begin position="150"/>
        <end position="379"/>
    </location>
</feature>
<dbReference type="GO" id="GO:0006355">
    <property type="term" value="P:regulation of DNA-templated transcription"/>
    <property type="evidence" value="ECO:0007669"/>
    <property type="project" value="InterPro"/>
</dbReference>
<dbReference type="InterPro" id="IPR058031">
    <property type="entry name" value="AAA_lid_NorR"/>
</dbReference>
<dbReference type="Gene3D" id="1.10.10.60">
    <property type="entry name" value="Homeodomain-like"/>
    <property type="match status" value="1"/>
</dbReference>
<dbReference type="RefSeq" id="WP_174626832.1">
    <property type="nucleotide sequence ID" value="NZ_CADCXN010000087.1"/>
</dbReference>
<dbReference type="Pfam" id="PF25601">
    <property type="entry name" value="AAA_lid_14"/>
    <property type="match status" value="1"/>
</dbReference>
<dbReference type="Gene3D" id="3.40.50.300">
    <property type="entry name" value="P-loop containing nucleotide triphosphate hydrolases"/>
    <property type="match status" value="1"/>
</dbReference>
<dbReference type="CDD" id="cd00009">
    <property type="entry name" value="AAA"/>
    <property type="match status" value="1"/>
</dbReference>
<comment type="caution">
    <text evidence="9">The sequence shown here is derived from an EMBL/GenBank/DDBJ whole genome shotgun (WGS) entry which is preliminary data.</text>
</comment>
<evidence type="ECO:0000259" key="7">
    <source>
        <dbReference type="PROSITE" id="PS50045"/>
    </source>
</evidence>
<dbReference type="PROSITE" id="PS00675">
    <property type="entry name" value="SIGMA54_INTERACT_1"/>
    <property type="match status" value="1"/>
</dbReference>
<dbReference type="CDD" id="cd00130">
    <property type="entry name" value="PAS"/>
    <property type="match status" value="1"/>
</dbReference>
<dbReference type="InterPro" id="IPR035965">
    <property type="entry name" value="PAS-like_dom_sf"/>
</dbReference>
<dbReference type="InterPro" id="IPR009057">
    <property type="entry name" value="Homeodomain-like_sf"/>
</dbReference>
<dbReference type="SMART" id="SM00382">
    <property type="entry name" value="AAA"/>
    <property type="match status" value="1"/>
</dbReference>
<dbReference type="InterPro" id="IPR000014">
    <property type="entry name" value="PAS"/>
</dbReference>
<dbReference type="InterPro" id="IPR025662">
    <property type="entry name" value="Sigma_54_int_dom_ATP-bd_1"/>
</dbReference>
<dbReference type="PROSITE" id="PS50045">
    <property type="entry name" value="SIGMA54_INTERACT_4"/>
    <property type="match status" value="1"/>
</dbReference>
<dbReference type="FunFam" id="3.40.50.300:FF:000006">
    <property type="entry name" value="DNA-binding transcriptional regulator NtrC"/>
    <property type="match status" value="1"/>
</dbReference>
<dbReference type="AlphaFoldDB" id="A0A8S0XHQ8"/>
<dbReference type="InterPro" id="IPR013767">
    <property type="entry name" value="PAS_fold"/>
</dbReference>
<dbReference type="SUPFAM" id="SSF55785">
    <property type="entry name" value="PYP-like sensor domain (PAS domain)"/>
    <property type="match status" value="1"/>
</dbReference>
<dbReference type="Pfam" id="PF00989">
    <property type="entry name" value="PAS"/>
    <property type="match status" value="1"/>
</dbReference>
<protein>
    <submittedName>
        <fullName evidence="9">PAS modulated sigma54 specific transcriptional regulator, Fis family</fullName>
    </submittedName>
</protein>
<evidence type="ECO:0000313" key="9">
    <source>
        <dbReference type="EMBL" id="CAA9892033.1"/>
    </source>
</evidence>
<dbReference type="InterPro" id="IPR025943">
    <property type="entry name" value="Sigma_54_int_dom_ATP-bd_2"/>
</dbReference>
<dbReference type="PROSITE" id="PS00676">
    <property type="entry name" value="SIGMA54_INTERACT_2"/>
    <property type="match status" value="1"/>
</dbReference>
<dbReference type="InterPro" id="IPR027417">
    <property type="entry name" value="P-loop_NTPase"/>
</dbReference>
<dbReference type="GO" id="GO:0005524">
    <property type="term" value="F:ATP binding"/>
    <property type="evidence" value="ECO:0007669"/>
    <property type="project" value="UniProtKB-KW"/>
</dbReference>
<evidence type="ECO:0000256" key="1">
    <source>
        <dbReference type="ARBA" id="ARBA00022741"/>
    </source>
</evidence>
<keyword evidence="10" id="KW-1185">Reference proteome</keyword>
<keyword evidence="2" id="KW-0067">ATP-binding</keyword>
<accession>A0A8S0XHQ8</accession>
<dbReference type="InterPro" id="IPR002078">
    <property type="entry name" value="Sigma_54_int"/>
</dbReference>
<feature type="domain" description="PAS" evidence="8">
    <location>
        <begin position="20"/>
        <end position="76"/>
    </location>
</feature>
<dbReference type="NCBIfam" id="TIGR00229">
    <property type="entry name" value="sensory_box"/>
    <property type="match status" value="1"/>
</dbReference>
<dbReference type="PROSITE" id="PS50112">
    <property type="entry name" value="PAS"/>
    <property type="match status" value="1"/>
</dbReference>
<organism evidence="9 10">
    <name type="scientific">Candidatus Methylobacter favarea</name>
    <dbReference type="NCBI Taxonomy" id="2707345"/>
    <lineage>
        <taxon>Bacteria</taxon>
        <taxon>Pseudomonadati</taxon>
        <taxon>Pseudomonadota</taxon>
        <taxon>Gammaproteobacteria</taxon>
        <taxon>Methylococcales</taxon>
        <taxon>Methylococcaceae</taxon>
        <taxon>Methylobacter</taxon>
    </lineage>
</organism>
<keyword evidence="5" id="KW-0804">Transcription</keyword>
<evidence type="ECO:0000256" key="3">
    <source>
        <dbReference type="ARBA" id="ARBA00023015"/>
    </source>
</evidence>
<dbReference type="Proteomes" id="UP000494216">
    <property type="component" value="Unassembled WGS sequence"/>
</dbReference>
<dbReference type="SUPFAM" id="SSF52540">
    <property type="entry name" value="P-loop containing nucleoside triphosphate hydrolases"/>
    <property type="match status" value="1"/>
</dbReference>
<evidence type="ECO:0000256" key="4">
    <source>
        <dbReference type="ARBA" id="ARBA00023125"/>
    </source>
</evidence>
<keyword evidence="1" id="KW-0547">Nucleotide-binding</keyword>
<evidence type="ECO:0000313" key="10">
    <source>
        <dbReference type="Proteomes" id="UP000494216"/>
    </source>
</evidence>
<dbReference type="SMART" id="SM00091">
    <property type="entry name" value="PAS"/>
    <property type="match status" value="1"/>
</dbReference>
<evidence type="ECO:0000256" key="5">
    <source>
        <dbReference type="ARBA" id="ARBA00023163"/>
    </source>
</evidence>
<dbReference type="Pfam" id="PF02954">
    <property type="entry name" value="HTH_8"/>
    <property type="match status" value="1"/>
</dbReference>
<keyword evidence="4" id="KW-0238">DNA-binding</keyword>
<dbReference type="InterPro" id="IPR003593">
    <property type="entry name" value="AAA+_ATPase"/>
</dbReference>
<dbReference type="Pfam" id="PF00158">
    <property type="entry name" value="Sigma54_activat"/>
    <property type="match status" value="1"/>
</dbReference>
<feature type="compositionally biased region" description="Polar residues" evidence="6">
    <location>
        <begin position="404"/>
        <end position="418"/>
    </location>
</feature>
<dbReference type="GO" id="GO:0043565">
    <property type="term" value="F:sequence-specific DNA binding"/>
    <property type="evidence" value="ECO:0007669"/>
    <property type="project" value="InterPro"/>
</dbReference>
<dbReference type="InterPro" id="IPR025944">
    <property type="entry name" value="Sigma_54_int_dom_CS"/>
</dbReference>
<sequence>MKQTALFSENNFNWLAQFDSATLLAKMLELCDSAAVYSVNKDQEILYWNRGMEKLSGLRREDVVGKSCRQEYVMTEASSNQEQLIKIGRTDGSKIEVKKVIQVLPDKEGAFAGGIGWLRILSEPAANDLLPKVSVEINKPAMGSRNFHGLLSRAPAMRDVFQIIENAAETEANVLVRGESGAGKELVAKAIHTLSARHNAPFLAINCAALSANLLESELFGHVRGAFTGAVKDHKGLFQRAQGGTLFLDEVAELPLELQAKLLRVIQERNYIPVGGDRSIDADVRIVAATHRSLREEVKSGHFREDLMYRLRVVPIFIPPLRERREDIGLLIWHFISRHNAENFRKIEKIEPQAMRILLDYPWPGNIRELHNVVEYAFAVGRGPTLRLSELPPEFRETRPTADQPLQSTSSRQASPLSTEQETAAIRLALEQSNGKVTSAASSLGMSRATFWRKRKLYGI</sequence>